<reference evidence="2 3" key="1">
    <citation type="submission" date="2024-01" db="EMBL/GenBank/DDBJ databases">
        <title>The genomes of 5 underutilized Papilionoideae crops provide insights into root nodulation and disease resistanc.</title>
        <authorList>
            <person name="Yuan L."/>
        </authorList>
    </citation>
    <scope>NUCLEOTIDE SEQUENCE [LARGE SCALE GENOMIC DNA]</scope>
    <source>
        <strain evidence="2">ZHUSHIDOU_FW_LH</strain>
        <tissue evidence="2">Leaf</tissue>
    </source>
</reference>
<evidence type="ECO:0000256" key="1">
    <source>
        <dbReference type="SAM" id="MobiDB-lite"/>
    </source>
</evidence>
<organism evidence="2 3">
    <name type="scientific">Crotalaria pallida</name>
    <name type="common">Smooth rattlebox</name>
    <name type="synonym">Crotalaria striata</name>
    <dbReference type="NCBI Taxonomy" id="3830"/>
    <lineage>
        <taxon>Eukaryota</taxon>
        <taxon>Viridiplantae</taxon>
        <taxon>Streptophyta</taxon>
        <taxon>Embryophyta</taxon>
        <taxon>Tracheophyta</taxon>
        <taxon>Spermatophyta</taxon>
        <taxon>Magnoliopsida</taxon>
        <taxon>eudicotyledons</taxon>
        <taxon>Gunneridae</taxon>
        <taxon>Pentapetalae</taxon>
        <taxon>rosids</taxon>
        <taxon>fabids</taxon>
        <taxon>Fabales</taxon>
        <taxon>Fabaceae</taxon>
        <taxon>Papilionoideae</taxon>
        <taxon>50 kb inversion clade</taxon>
        <taxon>genistoids sensu lato</taxon>
        <taxon>core genistoids</taxon>
        <taxon>Crotalarieae</taxon>
        <taxon>Crotalaria</taxon>
    </lineage>
</organism>
<gene>
    <name evidence="2" type="ORF">RIF29_21519</name>
</gene>
<proteinExistence type="predicted"/>
<accession>A0AAN9I9J4</accession>
<feature type="region of interest" description="Disordered" evidence="1">
    <location>
        <begin position="39"/>
        <end position="60"/>
    </location>
</feature>
<feature type="compositionally biased region" description="Basic and acidic residues" evidence="1">
    <location>
        <begin position="39"/>
        <end position="59"/>
    </location>
</feature>
<comment type="caution">
    <text evidence="2">The sequence shown here is derived from an EMBL/GenBank/DDBJ whole genome shotgun (WGS) entry which is preliminary data.</text>
</comment>
<dbReference type="EMBL" id="JAYWIO010000004">
    <property type="protein sequence ID" value="KAK7268810.1"/>
    <property type="molecule type" value="Genomic_DNA"/>
</dbReference>
<dbReference type="AlphaFoldDB" id="A0AAN9I9J4"/>
<evidence type="ECO:0000313" key="2">
    <source>
        <dbReference type="EMBL" id="KAK7268810.1"/>
    </source>
</evidence>
<name>A0AAN9I9J4_CROPI</name>
<keyword evidence="3" id="KW-1185">Reference proteome</keyword>
<dbReference type="Proteomes" id="UP001372338">
    <property type="component" value="Unassembled WGS sequence"/>
</dbReference>
<evidence type="ECO:0000313" key="3">
    <source>
        <dbReference type="Proteomes" id="UP001372338"/>
    </source>
</evidence>
<sequence>MDDDYGESYIDLEDDKEFSFSDTDSIYECRNVVNKNVDVHSEEHEGADNQNEPTKHADADVAPDVYTNILELTEADIWGMEFSGEKDTFSYKRHRVSGAQSAHITLDDKKLADEILNTLSPSLNKSTVDKKRDFSLQEHEMCNTKKEGITKKKFISHTIKGKGEGFGKTKSGAGIP</sequence>
<protein>
    <submittedName>
        <fullName evidence="2">Uncharacterized protein</fullName>
    </submittedName>
</protein>